<gene>
    <name evidence="4" type="ORF">CASFOL_031127</name>
</gene>
<keyword evidence="5" id="KW-1185">Reference proteome</keyword>
<proteinExistence type="predicted"/>
<dbReference type="Gene3D" id="1.20.140.40">
    <property type="entry name" value="Invertase/pectin methylesterase inhibitor family protein"/>
    <property type="match status" value="1"/>
</dbReference>
<comment type="caution">
    <text evidence="4">The sequence shown here is derived from an EMBL/GenBank/DDBJ whole genome shotgun (WGS) entry which is preliminary data.</text>
</comment>
<protein>
    <recommendedName>
        <fullName evidence="3">Pectinesterase inhibitor domain-containing protein</fullName>
    </recommendedName>
</protein>
<name>A0ABD3C586_9LAMI</name>
<reference evidence="5" key="1">
    <citation type="journal article" date="2024" name="IScience">
        <title>Strigolactones Initiate the Formation of Haustorium-like Structures in Castilleja.</title>
        <authorList>
            <person name="Buerger M."/>
            <person name="Peterson D."/>
            <person name="Chory J."/>
        </authorList>
    </citation>
    <scope>NUCLEOTIDE SEQUENCE [LARGE SCALE GENOMIC DNA]</scope>
</reference>
<sequence>MKFIFILATLSLSLFFIGQADPKPDLPALGQTLAKNAIIAAQDVIKIAKSIGGEIADTCVETSHDAIDNLNECIGYLKKLDKSSIDDLKTKASAALTDVGTCDDEFGSGEPANLKAANKKTQDFISALLSLAGQL</sequence>
<dbReference type="EMBL" id="JAVIJP010000053">
    <property type="protein sequence ID" value="KAL3624459.1"/>
    <property type="molecule type" value="Genomic_DNA"/>
</dbReference>
<evidence type="ECO:0000256" key="1">
    <source>
        <dbReference type="ARBA" id="ARBA00022729"/>
    </source>
</evidence>
<feature type="chain" id="PRO_5044775260" description="Pectinesterase inhibitor domain-containing protein" evidence="2">
    <location>
        <begin position="21"/>
        <end position="135"/>
    </location>
</feature>
<organism evidence="4 5">
    <name type="scientific">Castilleja foliolosa</name>
    <dbReference type="NCBI Taxonomy" id="1961234"/>
    <lineage>
        <taxon>Eukaryota</taxon>
        <taxon>Viridiplantae</taxon>
        <taxon>Streptophyta</taxon>
        <taxon>Embryophyta</taxon>
        <taxon>Tracheophyta</taxon>
        <taxon>Spermatophyta</taxon>
        <taxon>Magnoliopsida</taxon>
        <taxon>eudicotyledons</taxon>
        <taxon>Gunneridae</taxon>
        <taxon>Pentapetalae</taxon>
        <taxon>asterids</taxon>
        <taxon>lamiids</taxon>
        <taxon>Lamiales</taxon>
        <taxon>Orobanchaceae</taxon>
        <taxon>Pedicularideae</taxon>
        <taxon>Castillejinae</taxon>
        <taxon>Castilleja</taxon>
    </lineage>
</organism>
<feature type="signal peptide" evidence="2">
    <location>
        <begin position="1"/>
        <end position="20"/>
    </location>
</feature>
<dbReference type="SMART" id="SM00856">
    <property type="entry name" value="PMEI"/>
    <property type="match status" value="1"/>
</dbReference>
<accession>A0ABD3C586</accession>
<evidence type="ECO:0000256" key="2">
    <source>
        <dbReference type="SAM" id="SignalP"/>
    </source>
</evidence>
<evidence type="ECO:0000259" key="3">
    <source>
        <dbReference type="SMART" id="SM00856"/>
    </source>
</evidence>
<dbReference type="AlphaFoldDB" id="A0ABD3C586"/>
<dbReference type="NCBIfam" id="TIGR01614">
    <property type="entry name" value="PME_inhib"/>
    <property type="match status" value="1"/>
</dbReference>
<dbReference type="Pfam" id="PF04043">
    <property type="entry name" value="PMEI"/>
    <property type="match status" value="1"/>
</dbReference>
<keyword evidence="1 2" id="KW-0732">Signal</keyword>
<dbReference type="PANTHER" id="PTHR31080">
    <property type="entry name" value="PECTINESTERASE INHIBITOR-LIKE"/>
    <property type="match status" value="1"/>
</dbReference>
<dbReference type="InterPro" id="IPR006501">
    <property type="entry name" value="Pectinesterase_inhib_dom"/>
</dbReference>
<dbReference type="SUPFAM" id="SSF101148">
    <property type="entry name" value="Plant invertase/pectin methylesterase inhibitor"/>
    <property type="match status" value="1"/>
</dbReference>
<feature type="domain" description="Pectinesterase inhibitor" evidence="3">
    <location>
        <begin position="6"/>
        <end position="131"/>
    </location>
</feature>
<dbReference type="InterPro" id="IPR035513">
    <property type="entry name" value="Invertase/methylesterase_inhib"/>
</dbReference>
<evidence type="ECO:0000313" key="4">
    <source>
        <dbReference type="EMBL" id="KAL3624459.1"/>
    </source>
</evidence>
<dbReference type="Proteomes" id="UP001632038">
    <property type="component" value="Unassembled WGS sequence"/>
</dbReference>
<dbReference type="InterPro" id="IPR051955">
    <property type="entry name" value="PME_Inhibitor"/>
</dbReference>
<evidence type="ECO:0000313" key="5">
    <source>
        <dbReference type="Proteomes" id="UP001632038"/>
    </source>
</evidence>
<dbReference type="PANTHER" id="PTHR31080:SF248">
    <property type="entry name" value="PECTINESTERASE INHIBITOR-LIKE"/>
    <property type="match status" value="1"/>
</dbReference>